<evidence type="ECO:0000313" key="3">
    <source>
        <dbReference type="Proteomes" id="UP000176834"/>
    </source>
</evidence>
<protein>
    <submittedName>
        <fullName evidence="2">Uncharacterized protein</fullName>
    </submittedName>
</protein>
<name>A0A1F8F3F9_9BACT</name>
<proteinExistence type="predicted"/>
<organism evidence="2 3">
    <name type="scientific">Candidatus Yanofskybacteria bacterium RIFCSPHIGHO2_02_FULL_38_22b</name>
    <dbReference type="NCBI Taxonomy" id="1802673"/>
    <lineage>
        <taxon>Bacteria</taxon>
        <taxon>Candidatus Yanofskyibacteriota</taxon>
    </lineage>
</organism>
<reference evidence="2 3" key="1">
    <citation type="journal article" date="2016" name="Nat. Commun.">
        <title>Thousands of microbial genomes shed light on interconnected biogeochemical processes in an aquifer system.</title>
        <authorList>
            <person name="Anantharaman K."/>
            <person name="Brown C.T."/>
            <person name="Hug L.A."/>
            <person name="Sharon I."/>
            <person name="Castelle C.J."/>
            <person name="Probst A.J."/>
            <person name="Thomas B.C."/>
            <person name="Singh A."/>
            <person name="Wilkins M.J."/>
            <person name="Karaoz U."/>
            <person name="Brodie E.L."/>
            <person name="Williams K.H."/>
            <person name="Hubbard S.S."/>
            <person name="Banfield J.F."/>
        </authorList>
    </citation>
    <scope>NUCLEOTIDE SEQUENCE [LARGE SCALE GENOMIC DNA]</scope>
</reference>
<sequence length="73" mass="8573">MTNDLSKPFYTSVQNHTSDKCPSDKKEIVDGLNKAVEATKRKIDQYKKNKFDTSELETHLKNLENWLERESKK</sequence>
<comment type="caution">
    <text evidence="2">The sequence shown here is derived from an EMBL/GenBank/DDBJ whole genome shotgun (WGS) entry which is preliminary data.</text>
</comment>
<dbReference type="AlphaFoldDB" id="A0A1F8F3F9"/>
<dbReference type="EMBL" id="MGJN01000009">
    <property type="protein sequence ID" value="OGN07130.1"/>
    <property type="molecule type" value="Genomic_DNA"/>
</dbReference>
<feature type="region of interest" description="Disordered" evidence="1">
    <location>
        <begin position="1"/>
        <end position="25"/>
    </location>
</feature>
<evidence type="ECO:0000313" key="2">
    <source>
        <dbReference type="EMBL" id="OGN07130.1"/>
    </source>
</evidence>
<feature type="compositionally biased region" description="Polar residues" evidence="1">
    <location>
        <begin position="1"/>
        <end position="16"/>
    </location>
</feature>
<evidence type="ECO:0000256" key="1">
    <source>
        <dbReference type="SAM" id="MobiDB-lite"/>
    </source>
</evidence>
<accession>A0A1F8F3F9</accession>
<dbReference type="Proteomes" id="UP000176834">
    <property type="component" value="Unassembled WGS sequence"/>
</dbReference>
<gene>
    <name evidence="2" type="ORF">A3B86_01835</name>
</gene>